<proteinExistence type="predicted"/>
<dbReference type="AlphaFoldDB" id="A0AAW1KTQ4"/>
<sequence length="189" mass="22100">MIYGDYQPCDRVPHNELYTSQHKSFDPDIDMIKSMFSHYITLEDKSDFEEVRNNIMIATFRWITCVEEYTRNHLKTICDILMLRLVGSFVFDRGKLRYTHTQIKTLNPKIPKVASDFTTKQYNLDGKKTLQMFGSQASVTIWVFDPGGSSGFSWINEVVIIYNLSGFEIELFNHRQDYVTLIIYLILAV</sequence>
<name>A0AAW1KTQ4_SAPOF</name>
<dbReference type="EMBL" id="JBDFQZ010000005">
    <property type="protein sequence ID" value="KAK9723603.1"/>
    <property type="molecule type" value="Genomic_DNA"/>
</dbReference>
<organism evidence="1 2">
    <name type="scientific">Saponaria officinalis</name>
    <name type="common">Common soapwort</name>
    <name type="synonym">Lychnis saponaria</name>
    <dbReference type="NCBI Taxonomy" id="3572"/>
    <lineage>
        <taxon>Eukaryota</taxon>
        <taxon>Viridiplantae</taxon>
        <taxon>Streptophyta</taxon>
        <taxon>Embryophyta</taxon>
        <taxon>Tracheophyta</taxon>
        <taxon>Spermatophyta</taxon>
        <taxon>Magnoliopsida</taxon>
        <taxon>eudicotyledons</taxon>
        <taxon>Gunneridae</taxon>
        <taxon>Pentapetalae</taxon>
        <taxon>Caryophyllales</taxon>
        <taxon>Caryophyllaceae</taxon>
        <taxon>Caryophylleae</taxon>
        <taxon>Saponaria</taxon>
    </lineage>
</organism>
<gene>
    <name evidence="1" type="ORF">RND81_05G011300</name>
</gene>
<reference evidence="1" key="1">
    <citation type="submission" date="2024-03" db="EMBL/GenBank/DDBJ databases">
        <title>WGS assembly of Saponaria officinalis var. Norfolk2.</title>
        <authorList>
            <person name="Jenkins J."/>
            <person name="Shu S."/>
            <person name="Grimwood J."/>
            <person name="Barry K."/>
            <person name="Goodstein D."/>
            <person name="Schmutz J."/>
            <person name="Leebens-Mack J."/>
            <person name="Osbourn A."/>
        </authorList>
    </citation>
    <scope>NUCLEOTIDE SEQUENCE [LARGE SCALE GENOMIC DNA]</scope>
    <source>
        <strain evidence="1">JIC</strain>
    </source>
</reference>
<evidence type="ECO:0000313" key="1">
    <source>
        <dbReference type="EMBL" id="KAK9723603.1"/>
    </source>
</evidence>
<dbReference type="Proteomes" id="UP001443914">
    <property type="component" value="Unassembled WGS sequence"/>
</dbReference>
<accession>A0AAW1KTQ4</accession>
<comment type="caution">
    <text evidence="1">The sequence shown here is derived from an EMBL/GenBank/DDBJ whole genome shotgun (WGS) entry which is preliminary data.</text>
</comment>
<protein>
    <submittedName>
        <fullName evidence="1">Uncharacterized protein</fullName>
    </submittedName>
</protein>
<evidence type="ECO:0000313" key="2">
    <source>
        <dbReference type="Proteomes" id="UP001443914"/>
    </source>
</evidence>
<keyword evidence="2" id="KW-1185">Reference proteome</keyword>